<dbReference type="AlphaFoldDB" id="A0A2N0ZB46"/>
<dbReference type="PANTHER" id="PTHR30404:SF0">
    <property type="entry name" value="N-ACETYLMURAMOYL-L-ALANINE AMIDASE AMIC"/>
    <property type="match status" value="1"/>
</dbReference>
<dbReference type="PROSITE" id="PS51782">
    <property type="entry name" value="LYSM"/>
    <property type="match status" value="2"/>
</dbReference>
<dbReference type="GO" id="GO:0030288">
    <property type="term" value="C:outer membrane-bounded periplasmic space"/>
    <property type="evidence" value="ECO:0007669"/>
    <property type="project" value="TreeGrafter"/>
</dbReference>
<accession>A0A2N0ZB46</accession>
<evidence type="ECO:0000313" key="4">
    <source>
        <dbReference type="Proteomes" id="UP000233343"/>
    </source>
</evidence>
<proteinExistence type="predicted"/>
<name>A0A2N0ZB46_9BACI</name>
<dbReference type="Gene3D" id="3.10.350.10">
    <property type="entry name" value="LysM domain"/>
    <property type="match status" value="2"/>
</dbReference>
<dbReference type="EMBL" id="PISD01000059">
    <property type="protein sequence ID" value="PKG26732.1"/>
    <property type="molecule type" value="Genomic_DNA"/>
</dbReference>
<dbReference type="Pfam" id="PF01520">
    <property type="entry name" value="Amidase_3"/>
    <property type="match status" value="1"/>
</dbReference>
<dbReference type="CDD" id="cd02696">
    <property type="entry name" value="MurNAc-LAA"/>
    <property type="match status" value="1"/>
</dbReference>
<dbReference type="SUPFAM" id="SSF53187">
    <property type="entry name" value="Zn-dependent exopeptidases"/>
    <property type="match status" value="1"/>
</dbReference>
<dbReference type="Gene3D" id="3.40.630.40">
    <property type="entry name" value="Zn-dependent exopeptidases"/>
    <property type="match status" value="1"/>
</dbReference>
<evidence type="ECO:0000256" key="1">
    <source>
        <dbReference type="ARBA" id="ARBA00022801"/>
    </source>
</evidence>
<keyword evidence="4" id="KW-1185">Reference proteome</keyword>
<feature type="domain" description="LysM" evidence="2">
    <location>
        <begin position="191"/>
        <end position="235"/>
    </location>
</feature>
<evidence type="ECO:0000259" key="2">
    <source>
        <dbReference type="PROSITE" id="PS51782"/>
    </source>
</evidence>
<organism evidence="3 4">
    <name type="scientific">Cytobacillus horneckiae</name>
    <dbReference type="NCBI Taxonomy" id="549687"/>
    <lineage>
        <taxon>Bacteria</taxon>
        <taxon>Bacillati</taxon>
        <taxon>Bacillota</taxon>
        <taxon>Bacilli</taxon>
        <taxon>Bacillales</taxon>
        <taxon>Bacillaceae</taxon>
        <taxon>Cytobacillus</taxon>
    </lineage>
</organism>
<dbReference type="SUPFAM" id="SSF54106">
    <property type="entry name" value="LysM domain"/>
    <property type="match status" value="2"/>
</dbReference>
<dbReference type="Pfam" id="PF01476">
    <property type="entry name" value="LysM"/>
    <property type="match status" value="2"/>
</dbReference>
<protein>
    <submittedName>
        <fullName evidence="3">N-acetylmuramoyl-L-alanine amidase</fullName>
    </submittedName>
</protein>
<dbReference type="InterPro" id="IPR036779">
    <property type="entry name" value="LysM_dom_sf"/>
</dbReference>
<dbReference type="PANTHER" id="PTHR30404">
    <property type="entry name" value="N-ACETYLMURAMOYL-L-ALANINE AMIDASE"/>
    <property type="match status" value="1"/>
</dbReference>
<dbReference type="GO" id="GO:0008745">
    <property type="term" value="F:N-acetylmuramoyl-L-alanine amidase activity"/>
    <property type="evidence" value="ECO:0007669"/>
    <property type="project" value="InterPro"/>
</dbReference>
<gene>
    <name evidence="3" type="ORF">CWS20_22385</name>
</gene>
<dbReference type="InterPro" id="IPR002508">
    <property type="entry name" value="MurNAc-LAA_cat"/>
</dbReference>
<dbReference type="Proteomes" id="UP000233343">
    <property type="component" value="Unassembled WGS sequence"/>
</dbReference>
<feature type="domain" description="LysM" evidence="2">
    <location>
        <begin position="240"/>
        <end position="284"/>
    </location>
</feature>
<evidence type="ECO:0000313" key="3">
    <source>
        <dbReference type="EMBL" id="PKG26732.1"/>
    </source>
</evidence>
<dbReference type="RefSeq" id="WP_066196125.1">
    <property type="nucleotide sequence ID" value="NZ_JARMMB010000009.1"/>
</dbReference>
<dbReference type="SMART" id="SM00257">
    <property type="entry name" value="LysM"/>
    <property type="match status" value="2"/>
</dbReference>
<dbReference type="GO" id="GO:0009253">
    <property type="term" value="P:peptidoglycan catabolic process"/>
    <property type="evidence" value="ECO:0007669"/>
    <property type="project" value="InterPro"/>
</dbReference>
<keyword evidence="1" id="KW-0378">Hydrolase</keyword>
<sequence>MVKVYIDPGHGGTDPGAIGNSLYEKQLTLSIALKIKAYLEEYEDVEIKMSRTGDQTRSLKQRTDEANAWDADVFVSPHVNAGGGEGYEDFVYPGVKGITLELQEAIHEAVIKETGFNDRGKKQKNLHVLRESHMTAILTENGFIDNKEDTDNLKQASFINKIARGHVNGLVKVYKLKKKKESETTPNTSSKTYRIAKGDTFYSLAKKYNTTVSNLRKLNPGVDEKNLQIGQTIKVASTTKYHTVKSGDTVSQLAKKHGSTIKQIRDWNKLDSKYTIYPNQKLRVK</sequence>
<reference evidence="3 4" key="1">
    <citation type="journal article" date="2010" name="Int. J. Syst. Evol. Microbiol.">
        <title>Bacillus horneckiae sp. nov., isolated from a spacecraft-assembly clean room.</title>
        <authorList>
            <person name="Vaishampayan P."/>
            <person name="Probst A."/>
            <person name="Krishnamurthi S."/>
            <person name="Ghosh S."/>
            <person name="Osman S."/>
            <person name="McDowall A."/>
            <person name="Ruckmani A."/>
            <person name="Mayilraj S."/>
            <person name="Venkateswaran K."/>
        </authorList>
    </citation>
    <scope>NUCLEOTIDE SEQUENCE [LARGE SCALE GENOMIC DNA]</scope>
    <source>
        <strain evidence="4">1PO1SC</strain>
    </source>
</reference>
<comment type="caution">
    <text evidence="3">The sequence shown here is derived from an EMBL/GenBank/DDBJ whole genome shotgun (WGS) entry which is preliminary data.</text>
</comment>
<dbReference type="CDD" id="cd00118">
    <property type="entry name" value="LysM"/>
    <property type="match status" value="2"/>
</dbReference>
<dbReference type="InterPro" id="IPR018392">
    <property type="entry name" value="LysM"/>
</dbReference>
<dbReference type="InterPro" id="IPR050695">
    <property type="entry name" value="N-acetylmuramoyl_amidase_3"/>
</dbReference>
<dbReference type="SMART" id="SM00646">
    <property type="entry name" value="Ami_3"/>
    <property type="match status" value="1"/>
</dbReference>